<name>H5USL2_9MICO</name>
<feature type="non-terminal residue" evidence="2">
    <location>
        <position position="1"/>
    </location>
</feature>
<dbReference type="InterPro" id="IPR012337">
    <property type="entry name" value="RNaseH-like_sf"/>
</dbReference>
<evidence type="ECO:0000313" key="3">
    <source>
        <dbReference type="Proteomes" id="UP000004367"/>
    </source>
</evidence>
<dbReference type="EMBL" id="BAFE01000056">
    <property type="protein sequence ID" value="GAB48720.1"/>
    <property type="molecule type" value="Genomic_DNA"/>
</dbReference>
<dbReference type="Proteomes" id="UP000004367">
    <property type="component" value="Unassembled WGS sequence"/>
</dbReference>
<sequence length="121" mass="12997">PYGVGVSELLVHRGEPGPRPESAVGVAGGQRAGVHRGDPFGLAHRAGREGVIPPGQPWKCPFAESFNVRLRGKCLSLNQLWSLTYARVGISDWTGQYNQERPHSALGYLALALYAAGITTF</sequence>
<keyword evidence="3" id="KW-1185">Reference proteome</keyword>
<dbReference type="PANTHER" id="PTHR47515:SF1">
    <property type="entry name" value="BLR2054 PROTEIN"/>
    <property type="match status" value="1"/>
</dbReference>
<evidence type="ECO:0000259" key="1">
    <source>
        <dbReference type="Pfam" id="PF13683"/>
    </source>
</evidence>
<proteinExistence type="predicted"/>
<accession>H5USL2</accession>
<gene>
    <name evidence="2" type="ORF">MOPEL_078_01090</name>
</gene>
<reference evidence="2 3" key="1">
    <citation type="submission" date="2012-02" db="EMBL/GenBank/DDBJ databases">
        <title>Whole genome shotgun sequence of Mobilicoccus pelagius NBRC 104925.</title>
        <authorList>
            <person name="Yoshida Y."/>
            <person name="Hosoyama A."/>
            <person name="Tsuchikane K."/>
            <person name="Katsumata H."/>
            <person name="Yamazaki S."/>
            <person name="Fujita N."/>
        </authorList>
    </citation>
    <scope>NUCLEOTIDE SEQUENCE [LARGE SCALE GENOMIC DNA]</scope>
    <source>
        <strain evidence="2 3">NBRC 104925</strain>
    </source>
</reference>
<dbReference type="GO" id="GO:0015074">
    <property type="term" value="P:DNA integration"/>
    <property type="evidence" value="ECO:0007669"/>
    <property type="project" value="InterPro"/>
</dbReference>
<dbReference type="Pfam" id="PF13683">
    <property type="entry name" value="rve_3"/>
    <property type="match status" value="1"/>
</dbReference>
<dbReference type="AlphaFoldDB" id="H5USL2"/>
<dbReference type="InterPro" id="IPR001584">
    <property type="entry name" value="Integrase_cat-core"/>
</dbReference>
<feature type="domain" description="Integrase catalytic" evidence="1">
    <location>
        <begin position="51"/>
        <end position="109"/>
    </location>
</feature>
<dbReference type="SUPFAM" id="SSF53098">
    <property type="entry name" value="Ribonuclease H-like"/>
    <property type="match status" value="1"/>
</dbReference>
<organism evidence="2 3">
    <name type="scientific">Mobilicoccus pelagius NBRC 104925</name>
    <dbReference type="NCBI Taxonomy" id="1089455"/>
    <lineage>
        <taxon>Bacteria</taxon>
        <taxon>Bacillati</taxon>
        <taxon>Actinomycetota</taxon>
        <taxon>Actinomycetes</taxon>
        <taxon>Micrococcales</taxon>
        <taxon>Dermatophilaceae</taxon>
        <taxon>Mobilicoccus</taxon>
    </lineage>
</organism>
<comment type="caution">
    <text evidence="2">The sequence shown here is derived from an EMBL/GenBank/DDBJ whole genome shotgun (WGS) entry which is preliminary data.</text>
</comment>
<dbReference type="eggNOG" id="COG2801">
    <property type="taxonomic scope" value="Bacteria"/>
</dbReference>
<evidence type="ECO:0000313" key="2">
    <source>
        <dbReference type="EMBL" id="GAB48720.1"/>
    </source>
</evidence>
<protein>
    <submittedName>
        <fullName evidence="2">Putative transposase</fullName>
    </submittedName>
</protein>
<dbReference type="PANTHER" id="PTHR47515">
    <property type="entry name" value="LOW CALCIUM RESPONSE LOCUS PROTEIN T"/>
    <property type="match status" value="1"/>
</dbReference>